<keyword evidence="3" id="KW-1185">Reference proteome</keyword>
<dbReference type="InterPro" id="IPR057727">
    <property type="entry name" value="WCX_dom"/>
</dbReference>
<dbReference type="Pfam" id="PF25583">
    <property type="entry name" value="WCX"/>
    <property type="match status" value="1"/>
</dbReference>
<evidence type="ECO:0000313" key="2">
    <source>
        <dbReference type="EMBL" id="UFP93599.1"/>
    </source>
</evidence>
<evidence type="ECO:0000259" key="1">
    <source>
        <dbReference type="Pfam" id="PF25583"/>
    </source>
</evidence>
<dbReference type="Proteomes" id="UP001054846">
    <property type="component" value="Chromosome"/>
</dbReference>
<dbReference type="EMBL" id="CP063845">
    <property type="protein sequence ID" value="UFP93599.1"/>
    <property type="molecule type" value="Genomic_DNA"/>
</dbReference>
<protein>
    <submittedName>
        <fullName evidence="2">WYL domain-containing protein</fullName>
    </submittedName>
</protein>
<gene>
    <name evidence="2" type="ORF">ISF26_17680</name>
</gene>
<sequence length="290" mass="33876">MAIDPQNMTTLSIQKDDREKLSQLAAELGLRWGKRGNATRLVEMIARRQYAVTTRPRWSEERLRSLTAAFEFLNNAGQLEDAQQLGELLLERPELGNLQRTRLQKQAVRPHSPWLVMLEECCTYHLPFRVLYEESNGRRVDLTVRWADIDFKEKHQYLECWVEEPGTRDIAELVHNRSLRIDKIVEVKPDEQGEWRTAGLDRVLVEMHLFGDLADAYQGRPGEDARLIEDDGERRLLVRRFVSNSFWFLREIFPHGENCAVVSPESLRERLRERIAKLAYRYGLSIHPAG</sequence>
<organism evidence="2 3">
    <name type="scientific">Gloeobacter morelensis MG652769</name>
    <dbReference type="NCBI Taxonomy" id="2781736"/>
    <lineage>
        <taxon>Bacteria</taxon>
        <taxon>Bacillati</taxon>
        <taxon>Cyanobacteriota</taxon>
        <taxon>Cyanophyceae</taxon>
        <taxon>Gloeobacterales</taxon>
        <taxon>Gloeobacteraceae</taxon>
        <taxon>Gloeobacter</taxon>
        <taxon>Gloeobacter morelensis</taxon>
    </lineage>
</organism>
<feature type="domain" description="WCX" evidence="1">
    <location>
        <begin position="206"/>
        <end position="279"/>
    </location>
</feature>
<proteinExistence type="predicted"/>
<evidence type="ECO:0000313" key="3">
    <source>
        <dbReference type="Proteomes" id="UP001054846"/>
    </source>
</evidence>
<dbReference type="RefSeq" id="WP_230840651.1">
    <property type="nucleotide sequence ID" value="NZ_CP063845.1"/>
</dbReference>
<accession>A0ABY3PIZ9</accession>
<name>A0ABY3PIZ9_9CYAN</name>
<reference evidence="2 3" key="1">
    <citation type="journal article" date="2021" name="Genome Biol. Evol.">
        <title>Complete Genome Sequencing of a Novel Gloeobacter Species from a Waterfall Cave in Mexico.</title>
        <authorList>
            <person name="Saw J.H."/>
            <person name="Cardona T."/>
            <person name="Montejano G."/>
        </authorList>
    </citation>
    <scope>NUCLEOTIDE SEQUENCE [LARGE SCALE GENOMIC DNA]</scope>
    <source>
        <strain evidence="2">MG652769</strain>
    </source>
</reference>